<dbReference type="InterPro" id="IPR001492">
    <property type="entry name" value="Flagellin"/>
</dbReference>
<dbReference type="GO" id="GO:0071973">
    <property type="term" value="P:bacterial-type flagellum-dependent cell motility"/>
    <property type="evidence" value="ECO:0007669"/>
    <property type="project" value="InterPro"/>
</dbReference>
<dbReference type="Gene3D" id="1.20.1330.10">
    <property type="entry name" value="f41 fragment of flagellin, N-terminal domain"/>
    <property type="match status" value="1"/>
</dbReference>
<evidence type="ECO:0000259" key="1">
    <source>
        <dbReference type="Pfam" id="PF00669"/>
    </source>
</evidence>
<evidence type="ECO:0000313" key="2">
    <source>
        <dbReference type="EMBL" id="AJA33686.1"/>
    </source>
</evidence>
<organism evidence="2">
    <name type="scientific">Ligilactobacillus agilis</name>
    <dbReference type="NCBI Taxonomy" id="1601"/>
    <lineage>
        <taxon>Bacteria</taxon>
        <taxon>Bacillati</taxon>
        <taxon>Bacillota</taxon>
        <taxon>Bacilli</taxon>
        <taxon>Lactobacillales</taxon>
        <taxon>Lactobacillaceae</taxon>
        <taxon>Ligilactobacillus</taxon>
    </lineage>
</organism>
<dbReference type="InterPro" id="IPR001029">
    <property type="entry name" value="Flagellin_N"/>
</dbReference>
<feature type="domain" description="Flagellin N-terminal" evidence="1">
    <location>
        <begin position="3"/>
        <end position="140"/>
    </location>
</feature>
<dbReference type="PANTHER" id="PTHR42792:SF1">
    <property type="entry name" value="FLAGELLAR HOOK-ASSOCIATED PROTEIN 3"/>
    <property type="match status" value="1"/>
</dbReference>
<keyword evidence="2" id="KW-0966">Cell projection</keyword>
<dbReference type="GO" id="GO:0005198">
    <property type="term" value="F:structural molecule activity"/>
    <property type="evidence" value="ECO:0007669"/>
    <property type="project" value="InterPro"/>
</dbReference>
<dbReference type="Pfam" id="PF00669">
    <property type="entry name" value="Flagellin_N"/>
    <property type="match status" value="1"/>
</dbReference>
<reference evidence="2" key="1">
    <citation type="journal article" date="2014" name="Appl. Environ. Microbiol.">
        <title>Detection and genomic characterization of motility in Lactobacillus curvatus: confirmation of motility in a species outside the Lactobacillus salivarius clade.</title>
        <authorList>
            <person name="Cousin F.J."/>
            <person name="Lynch S.M."/>
            <person name="Harris H.M."/>
            <person name="McCann A."/>
            <person name="Lynch D.B."/>
            <person name="Neville B.A."/>
            <person name="Irisawa T."/>
            <person name="Okada S."/>
            <person name="Endo A."/>
            <person name="O'Toole P.W."/>
        </authorList>
    </citation>
    <scope>NUCLEOTIDE SEQUENCE</scope>
    <source>
        <strain evidence="2">DSM 20509</strain>
    </source>
</reference>
<name>A0A0A7REQ8_9LACO</name>
<accession>A0A0A7REQ8</accession>
<dbReference type="GO" id="GO:0009424">
    <property type="term" value="C:bacterial-type flagellum hook"/>
    <property type="evidence" value="ECO:0007669"/>
    <property type="project" value="InterPro"/>
</dbReference>
<gene>
    <name evidence="2" type="primary">flgL</name>
</gene>
<keyword evidence="2" id="KW-0282">Flagellum</keyword>
<dbReference type="PANTHER" id="PTHR42792">
    <property type="entry name" value="FLAGELLIN"/>
    <property type="match status" value="1"/>
</dbReference>
<proteinExistence type="predicted"/>
<dbReference type="SUPFAM" id="SSF64518">
    <property type="entry name" value="Phase 1 flagellin"/>
    <property type="match status" value="1"/>
</dbReference>
<keyword evidence="2" id="KW-0969">Cilium</keyword>
<protein>
    <submittedName>
        <fullName evidence="2">Flagellar hook-associated protein 3 FlgL</fullName>
    </submittedName>
</protein>
<sequence length="312" mass="34106">MRISSSMTYTNFLNNYQVNANTMQGTLDQLASGKVVNKASDNPLLVSKIMDSKVALANNAAYANTIADAKSWTENQYSVLNQVTKSMNRIITLITAAASSTNGIDELTAHKHEINQDLQNIVDSLNTSYGGKYIFAGKNTDTKPFEMQKDANGVLTGISYGGTKDGLPREISAGVTVDLFADGSKFMQVTDKEGQTTNLTDFVANLMNALGNNPSQRIDQAKLGTELLSQAQAFYDNFTTVQTTVSAKETRLQAAASRNETEKTNLSTQLSDEQDVDYAEAYMHYQNQMVAYKATLAVGTKILQTTVLDYMR</sequence>
<dbReference type="InterPro" id="IPR013384">
    <property type="entry name" value="Flagell_FlgL"/>
</dbReference>
<dbReference type="NCBIfam" id="TIGR02550">
    <property type="entry name" value="flagell_flgL"/>
    <property type="match status" value="1"/>
</dbReference>
<dbReference type="AlphaFoldDB" id="A0A0A7REQ8"/>
<dbReference type="EMBL" id="KM886859">
    <property type="protein sequence ID" value="AJA33686.1"/>
    <property type="molecule type" value="Genomic_DNA"/>
</dbReference>